<dbReference type="KEGG" id="nte:NEUTE1DRAFT52683"/>
<dbReference type="OrthoDB" id="10267575at2759"/>
<protein>
    <submittedName>
        <fullName evidence="3">Uncharacterized protein</fullName>
    </submittedName>
</protein>
<sequence>MSPLNIDATTALDRTFDSASIDIVNMNNSTPDTTITVTDDSKPRTETPSSTKVIIALIVMTILIVSTSLISFTALIFALSHTTDTTTDANVASGDCTISDGNTQATVDTVSKAGNIPEVTITTLDATLMTNKDLTMAASNADIAQELDGTNVITPDMKAGSEDSITSVALTESEVHVYRHVRPTFDIVEVSTPTTISESATRSTNFDNDYFGGLASDILDFKSLQKCLEEDQMWLAHMPTPNPAITSGSKPSFIVKTNKIAKAARPAPKINYTSICKLSMIQEEDEEEIEFPRSSSDEADSSIDSLTDFEEFSESEEEIIAFAKKVHRLCDELEKVERFSDPVEETIALAKDIEATFQQWDEEDLEAFSDSEDDAIALAKQIEVNTRPSPPDSPTPQTPEGTGARFTESGFLIETPDHSPAQRAPISSPAQTPEAEFISKTPEATHLPHTPLSVHAQKPIFASPVGLCLQHIRKVSNETNTTEETNDTAVTQATNPTAGSPTTIYSSPDNVTEYQAMTGFTVCLSAKKGTGITFDPIVQPGDDIHYDRRFLKDETPSPSPARCRSSASNQSTPSDKSEDMSTPYDYTHHSGDSDILAVLKHPGGASYAKMSCGNWFFLNDDGTLDELNWREYEELIEFIVGDVASLPSKLHQVALHAAANTTETNAKNVTEPVTEDITAEVAGVIINSDQPDEKWFKAEEMPPRWFVMEHIRCPGEEISYYAEYVRGSDDRWYFRLDGPEYRPLDARELRWFLNWRASTRPLTYIVELEEEECF</sequence>
<feature type="region of interest" description="Disordered" evidence="1">
    <location>
        <begin position="551"/>
        <end position="587"/>
    </location>
</feature>
<accession>F8N4A5</accession>
<feature type="transmembrane region" description="Helical" evidence="2">
    <location>
        <begin position="53"/>
        <end position="79"/>
    </location>
</feature>
<evidence type="ECO:0000256" key="1">
    <source>
        <dbReference type="SAM" id="MobiDB-lite"/>
    </source>
</evidence>
<dbReference type="Proteomes" id="UP000008065">
    <property type="component" value="Unassembled WGS sequence"/>
</dbReference>
<organism evidence="3 4">
    <name type="scientific">Neurospora tetrasperma (strain FGSC 2508 / ATCC MYA-4615 / P0657)</name>
    <dbReference type="NCBI Taxonomy" id="510951"/>
    <lineage>
        <taxon>Eukaryota</taxon>
        <taxon>Fungi</taxon>
        <taxon>Dikarya</taxon>
        <taxon>Ascomycota</taxon>
        <taxon>Pezizomycotina</taxon>
        <taxon>Sordariomycetes</taxon>
        <taxon>Sordariomycetidae</taxon>
        <taxon>Sordariales</taxon>
        <taxon>Sordariaceae</taxon>
        <taxon>Neurospora</taxon>
    </lineage>
</organism>
<reference evidence="4" key="1">
    <citation type="journal article" date="2011" name="Genetics">
        <title>Massive changes in genome architecture accompany the transition to self-fertility in the filamentous fungus Neurospora tetrasperma.</title>
        <authorList>
            <person name="Ellison C.E."/>
            <person name="Stajich J.E."/>
            <person name="Jacobson D.J."/>
            <person name="Natvig D.O."/>
            <person name="Lapidus A."/>
            <person name="Foster B."/>
            <person name="Aerts A."/>
            <person name="Riley R."/>
            <person name="Lindquist E.A."/>
            <person name="Grigoriev I.V."/>
            <person name="Taylor J.W."/>
        </authorList>
    </citation>
    <scope>NUCLEOTIDE SEQUENCE [LARGE SCALE GENOMIC DNA]</scope>
    <source>
        <strain evidence="4">FGSC 2508 / P0657</strain>
    </source>
</reference>
<keyword evidence="4" id="KW-1185">Reference proteome</keyword>
<gene>
    <name evidence="3" type="ORF">NEUTE1DRAFT_52683</name>
</gene>
<feature type="region of interest" description="Disordered" evidence="1">
    <location>
        <begin position="286"/>
        <end position="310"/>
    </location>
</feature>
<feature type="region of interest" description="Disordered" evidence="1">
    <location>
        <begin position="478"/>
        <end position="506"/>
    </location>
</feature>
<dbReference type="VEuPathDB" id="FungiDB:NEUTE1DRAFT_52683"/>
<feature type="compositionally biased region" description="Pro residues" evidence="1">
    <location>
        <begin position="388"/>
        <end position="397"/>
    </location>
</feature>
<proteinExistence type="predicted"/>
<keyword evidence="2" id="KW-0812">Transmembrane</keyword>
<feature type="compositionally biased region" description="Polar residues" evidence="1">
    <location>
        <begin position="487"/>
        <end position="506"/>
    </location>
</feature>
<dbReference type="RefSeq" id="XP_009855491.1">
    <property type="nucleotide sequence ID" value="XM_009857189.1"/>
</dbReference>
<keyword evidence="2" id="KW-0472">Membrane</keyword>
<name>F8N4A5_NEUT8</name>
<dbReference type="HOGENOM" id="CLU_010479_0_0_1"/>
<evidence type="ECO:0000313" key="3">
    <source>
        <dbReference type="EMBL" id="EGO51848.1"/>
    </source>
</evidence>
<evidence type="ECO:0000256" key="2">
    <source>
        <dbReference type="SAM" id="Phobius"/>
    </source>
</evidence>
<evidence type="ECO:0000313" key="4">
    <source>
        <dbReference type="Proteomes" id="UP000008065"/>
    </source>
</evidence>
<dbReference type="GeneID" id="20828364"/>
<keyword evidence="2" id="KW-1133">Transmembrane helix</keyword>
<feature type="compositionally biased region" description="Acidic residues" evidence="1">
    <location>
        <begin position="297"/>
        <end position="310"/>
    </location>
</feature>
<dbReference type="AlphaFoldDB" id="F8N4A5"/>
<feature type="region of interest" description="Disordered" evidence="1">
    <location>
        <begin position="382"/>
        <end position="436"/>
    </location>
</feature>
<dbReference type="EMBL" id="GL891382">
    <property type="protein sequence ID" value="EGO51848.1"/>
    <property type="molecule type" value="Genomic_DNA"/>
</dbReference>